<sequence length="243" mass="27442">MSQSGCDHESDYEENDSHPEENKSQHEESEPEPIDVCYLWMEWCTFFNKYTNVIKAIKAMIKESPIDIVTRTQLFVATYTSKDRSCPFPAVKPSLDEIKRLVSLDPYLGNKDLDNDAVANVDGKGRVRGLGTGVIKTVIHVAAPYKKIAEEEKRKCEITDENVRLVMRTMMAREAALMEDNDYEWKEINIKKSSSDGKNTETPSQSPAPPPKFALKAGVNLDENKKTYCGKGVEDKESILIDD</sequence>
<organism evidence="2 3">
    <name type="scientific">Coptis chinensis</name>
    <dbReference type="NCBI Taxonomy" id="261450"/>
    <lineage>
        <taxon>Eukaryota</taxon>
        <taxon>Viridiplantae</taxon>
        <taxon>Streptophyta</taxon>
        <taxon>Embryophyta</taxon>
        <taxon>Tracheophyta</taxon>
        <taxon>Spermatophyta</taxon>
        <taxon>Magnoliopsida</taxon>
        <taxon>Ranunculales</taxon>
        <taxon>Ranunculaceae</taxon>
        <taxon>Coptidoideae</taxon>
        <taxon>Coptis</taxon>
    </lineage>
</organism>
<evidence type="ECO:0000313" key="2">
    <source>
        <dbReference type="EMBL" id="KAF9617530.1"/>
    </source>
</evidence>
<proteinExistence type="predicted"/>
<dbReference type="Proteomes" id="UP000631114">
    <property type="component" value="Unassembled WGS sequence"/>
</dbReference>
<reference evidence="2 3" key="1">
    <citation type="submission" date="2020-10" db="EMBL/GenBank/DDBJ databases">
        <title>The Coptis chinensis genome and diversification of protoberbering-type alkaloids.</title>
        <authorList>
            <person name="Wang B."/>
            <person name="Shu S."/>
            <person name="Song C."/>
            <person name="Liu Y."/>
        </authorList>
    </citation>
    <scope>NUCLEOTIDE SEQUENCE [LARGE SCALE GENOMIC DNA]</scope>
    <source>
        <strain evidence="2">HL-2020</strain>
        <tissue evidence="2">Leaf</tissue>
    </source>
</reference>
<dbReference type="AlphaFoldDB" id="A0A835M3A7"/>
<name>A0A835M3A7_9MAGN</name>
<feature type="region of interest" description="Disordered" evidence="1">
    <location>
        <begin position="1"/>
        <end position="29"/>
    </location>
</feature>
<evidence type="ECO:0000313" key="3">
    <source>
        <dbReference type="Proteomes" id="UP000631114"/>
    </source>
</evidence>
<gene>
    <name evidence="2" type="ORF">IFM89_037130</name>
</gene>
<keyword evidence="3" id="KW-1185">Reference proteome</keyword>
<accession>A0A835M3A7</accession>
<comment type="caution">
    <text evidence="2">The sequence shown here is derived from an EMBL/GenBank/DDBJ whole genome shotgun (WGS) entry which is preliminary data.</text>
</comment>
<feature type="region of interest" description="Disordered" evidence="1">
    <location>
        <begin position="192"/>
        <end position="213"/>
    </location>
</feature>
<evidence type="ECO:0000256" key="1">
    <source>
        <dbReference type="SAM" id="MobiDB-lite"/>
    </source>
</evidence>
<feature type="compositionally biased region" description="Basic and acidic residues" evidence="1">
    <location>
        <begin position="15"/>
        <end position="28"/>
    </location>
</feature>
<dbReference type="EMBL" id="JADFTS010000003">
    <property type="protein sequence ID" value="KAF9617530.1"/>
    <property type="molecule type" value="Genomic_DNA"/>
</dbReference>
<protein>
    <submittedName>
        <fullName evidence="2">Uncharacterized protein</fullName>
    </submittedName>
</protein>